<reference evidence="2" key="1">
    <citation type="submission" date="2020-05" db="EMBL/GenBank/DDBJ databases">
        <authorList>
            <person name="Chiriac C."/>
            <person name="Salcher M."/>
            <person name="Ghai R."/>
            <person name="Kavagutti S V."/>
        </authorList>
    </citation>
    <scope>NUCLEOTIDE SEQUENCE</scope>
</reference>
<sequence length="191" mass="20731">MKSVLIFSSVIVSIERISFSSIVLRICRYAGCVKASDSISVQSFSINNSGSCKRAFNTSRSKIKRASLGSGRQLFSSLEVSTNSWLGGRCFTPCETAAETISTSTPSQPAKRRVYSGRRDLSRIWAIKGAAALRALIRPSAESNLWCASSLRIANSNNGTRRAIKSRRAKSPFCWRKSHGSKPSGSTATNV</sequence>
<evidence type="ECO:0000256" key="1">
    <source>
        <dbReference type="SAM" id="MobiDB-lite"/>
    </source>
</evidence>
<feature type="compositionally biased region" description="Basic residues" evidence="1">
    <location>
        <begin position="162"/>
        <end position="180"/>
    </location>
</feature>
<name>A0A6J6QSX5_9ZZZZ</name>
<proteinExistence type="predicted"/>
<organism evidence="2">
    <name type="scientific">freshwater metagenome</name>
    <dbReference type="NCBI Taxonomy" id="449393"/>
    <lineage>
        <taxon>unclassified sequences</taxon>
        <taxon>metagenomes</taxon>
        <taxon>ecological metagenomes</taxon>
    </lineage>
</organism>
<feature type="compositionally biased region" description="Polar residues" evidence="1">
    <location>
        <begin position="181"/>
        <end position="191"/>
    </location>
</feature>
<dbReference type="AlphaFoldDB" id="A0A6J6QSX5"/>
<evidence type="ECO:0000313" key="2">
    <source>
        <dbReference type="EMBL" id="CAB4713842.1"/>
    </source>
</evidence>
<protein>
    <submittedName>
        <fullName evidence="2">Unannotated protein</fullName>
    </submittedName>
</protein>
<accession>A0A6J6QSX5</accession>
<feature type="region of interest" description="Disordered" evidence="1">
    <location>
        <begin position="162"/>
        <end position="191"/>
    </location>
</feature>
<dbReference type="EMBL" id="CAEZYE010000047">
    <property type="protein sequence ID" value="CAB4713842.1"/>
    <property type="molecule type" value="Genomic_DNA"/>
</dbReference>
<gene>
    <name evidence="2" type="ORF">UFOPK2655_00909</name>
</gene>